<dbReference type="Pfam" id="PF25778">
    <property type="entry name" value="DUF7948"/>
    <property type="match status" value="1"/>
</dbReference>
<dbReference type="RefSeq" id="WP_112746034.1">
    <property type="nucleotide sequence ID" value="NZ_QMFY01000002.1"/>
</dbReference>
<name>A0A364Y7H1_9BACT</name>
<proteinExistence type="predicted"/>
<evidence type="ECO:0000313" key="2">
    <source>
        <dbReference type="EMBL" id="RAW02211.1"/>
    </source>
</evidence>
<dbReference type="Pfam" id="PF00801">
    <property type="entry name" value="PKD"/>
    <property type="match status" value="1"/>
</dbReference>
<accession>A0A364Y7H1</accession>
<dbReference type="InterPro" id="IPR022409">
    <property type="entry name" value="PKD/Chitinase_dom"/>
</dbReference>
<dbReference type="InterPro" id="IPR035986">
    <property type="entry name" value="PKD_dom_sf"/>
</dbReference>
<gene>
    <name evidence="2" type="ORF">DQQ10_06625</name>
</gene>
<dbReference type="CDD" id="cd00146">
    <property type="entry name" value="PKD"/>
    <property type="match status" value="3"/>
</dbReference>
<protein>
    <recommendedName>
        <fullName evidence="1">PKD domain-containing protein</fullName>
    </recommendedName>
</protein>
<comment type="caution">
    <text evidence="2">The sequence shown here is derived from an EMBL/GenBank/DDBJ whole genome shotgun (WGS) entry which is preliminary data.</text>
</comment>
<dbReference type="SUPFAM" id="SSF49299">
    <property type="entry name" value="PKD domain"/>
    <property type="match status" value="6"/>
</dbReference>
<evidence type="ECO:0000259" key="1">
    <source>
        <dbReference type="PROSITE" id="PS50093"/>
    </source>
</evidence>
<dbReference type="EMBL" id="QMFY01000002">
    <property type="protein sequence ID" value="RAW02211.1"/>
    <property type="molecule type" value="Genomic_DNA"/>
</dbReference>
<evidence type="ECO:0000313" key="3">
    <source>
        <dbReference type="Proteomes" id="UP000251889"/>
    </source>
</evidence>
<dbReference type="Pfam" id="PF18911">
    <property type="entry name" value="PKD_4"/>
    <property type="match status" value="2"/>
</dbReference>
<dbReference type="InterPro" id="IPR057708">
    <property type="entry name" value="DUF7948"/>
</dbReference>
<dbReference type="OrthoDB" id="1652165at2"/>
<dbReference type="Proteomes" id="UP000251889">
    <property type="component" value="Unassembled WGS sequence"/>
</dbReference>
<dbReference type="SMART" id="SM00089">
    <property type="entry name" value="PKD"/>
    <property type="match status" value="6"/>
</dbReference>
<feature type="domain" description="PKD" evidence="1">
    <location>
        <begin position="1142"/>
        <end position="1180"/>
    </location>
</feature>
<keyword evidence="3" id="KW-1185">Reference proteome</keyword>
<dbReference type="PANTHER" id="PTHR35580">
    <property type="entry name" value="CELL SURFACE GLYCOPROTEIN (S-LAYER PROTEIN)-LIKE PROTEIN"/>
    <property type="match status" value="1"/>
</dbReference>
<dbReference type="Gene3D" id="2.60.40.10">
    <property type="entry name" value="Immunoglobulins"/>
    <property type="match status" value="6"/>
</dbReference>
<dbReference type="InterPro" id="IPR013783">
    <property type="entry name" value="Ig-like_fold"/>
</dbReference>
<dbReference type="PROSITE" id="PS50093">
    <property type="entry name" value="PKD"/>
    <property type="match status" value="4"/>
</dbReference>
<feature type="domain" description="PKD" evidence="1">
    <location>
        <begin position="1305"/>
        <end position="1339"/>
    </location>
</feature>
<feature type="domain" description="PKD" evidence="1">
    <location>
        <begin position="804"/>
        <end position="840"/>
    </location>
</feature>
<feature type="domain" description="PKD" evidence="1">
    <location>
        <begin position="971"/>
        <end position="1010"/>
    </location>
</feature>
<reference evidence="2 3" key="1">
    <citation type="submission" date="2018-06" db="EMBL/GenBank/DDBJ databases">
        <title>Chryseolinea flavus sp. nov., a member of the phylum Bacteroidetes isolated from soil.</title>
        <authorList>
            <person name="Li Y."/>
            <person name="Wang J."/>
        </authorList>
    </citation>
    <scope>NUCLEOTIDE SEQUENCE [LARGE SCALE GENOMIC DNA]</scope>
    <source>
        <strain evidence="2 3">SDU1-6</strain>
    </source>
</reference>
<dbReference type="Pfam" id="PF13585">
    <property type="entry name" value="CHU_C"/>
    <property type="match status" value="1"/>
</dbReference>
<sequence length="1444" mass="158123">MRLTPLLLLFLAFHAIGQDVQSLRFIQNKGQWNPDIDFQAQVPGGRLGVSPKGFSIQLLDVEEMEHRHLDSHNHSAINEFDGHAEPIQGHYFQINLIGSNVQAKPVLEKPLDGHHNYFLGSDQRRWATHALAYASILYKDVYDGIDFRVSSLGQNLKYDFIVRPGADPSQIKIEYAGVDRIEKVESDLKIETSVGSLSELKPFSYQFTNTKKDAVSSAYKLIDNTVSFSFPDGYDDTRELTIDPLLIFSTYSGSTADNWGSTATPGEHGTLYSAGVTRQDLGGFFPATTGAFQTSNRGSFDMGIIKYDSLGTKFLYATHLGGVNNDSPESLVVDKASGDLLVLGISSSPDYPTSSNAIDATFNPGALVFNRVLNTNDHWDIVVTRLSPNGDQLIGSTFLGGSGNDGLNTPKQIGGPLVVNYGDEMRGDIITDETGHVYLTSVTASSDFPIVNGFDNSLEGDTDGVVIKMSPDLSSIVWSTYVGGSGFDAAYSIKFDGNKNVVVAGGTSSFDFPTTTGAYQQAFNGIVDGWIARIAANGSAILNATVTGTNSFDQIYFVDLNSSGNIYCYGQTAGQMPITAGVFHNENTGQFLQKFSSDLSTLEYSTVFGAPSPSGLIIPNISPTAFLVNDCDNIYMAGWGGFVNSSSQTGFWQSSTHNMPITNDAFQKTTSGSDFYFMVLNGDATELVYSTYLGGGSSKTHVDGGTSRFDKYGIVYHAVCSGCTFGNEAGNVATSDFPTTPNAKSRLNKSANCNNAAFKFDLSSLRAIFDTNNLALTMPGYNNVCYPEQIVFQNQSTGGRTIIWDFDDGTIVTKRNTDPRDIVHQYKEAGQYHVKLKITDLSTCSQSDSITKVITYFKDKIIVGNDDVVCEGGSYQLKASGGVTYSWTSEDGTFTSTDPSPVVSPTVPTKYTVTVIDENGCTKTDDVLLGITPYVSADFKTYNLDFTIDDYNNVCFPGSIRFKNQSINGETFVWDFDDGTKVNRTKQDTTSIIHNFQDGGIYSVQLKAMNPNSCNKADSVVKLINYFKDKIVIGNDDLVCEGGTYQLTASGGVSYSWSSEDGTFTSSEPSPTVSPSEPTTYIVTVIDENGCSKTGRVGLGIKPYVRAAFQTYNEDFSITNVEKACFPAGIRFKNLSINGEQFVWDFNDGTKFNTTKQDTVSTLHHFVDEGVYHVKLKAININTCNQADSVTKTITYFKDNIAVIDDGRICEGETFELSASGGVTYAWTSDDLSIDAPTPRLTVQPTRTTNYFVTVIDEHDCMKNEAVTVTVLNSVDFQWEHRYLANCEGRPTLLLQNMTPSEEGVTYHFDFGDGATSDLSEVEHMYERDGIYTIKVVMNKERCSYEETAEISIYSLRIPNVFTPDKSPGYNDQFKIGFGPESIAPSDLGIPVQLLVVDRWGKKVYESSNYKNDWEAKDLVSGVYFFHMKVGDIATCKSWVNVIK</sequence>
<dbReference type="InterPro" id="IPR052918">
    <property type="entry name" value="Motility_Chemotaxis_Reg"/>
</dbReference>
<organism evidence="2 3">
    <name type="scientific">Pseudochryseolinea flava</name>
    <dbReference type="NCBI Taxonomy" id="2059302"/>
    <lineage>
        <taxon>Bacteria</taxon>
        <taxon>Pseudomonadati</taxon>
        <taxon>Bacteroidota</taxon>
        <taxon>Cytophagia</taxon>
        <taxon>Cytophagales</taxon>
        <taxon>Fulvivirgaceae</taxon>
        <taxon>Pseudochryseolinea</taxon>
    </lineage>
</organism>
<dbReference type="PANTHER" id="PTHR35580:SF1">
    <property type="entry name" value="PHYTASE-LIKE DOMAIN-CONTAINING PROTEIN"/>
    <property type="match status" value="1"/>
</dbReference>
<dbReference type="InterPro" id="IPR000601">
    <property type="entry name" value="PKD_dom"/>
</dbReference>